<feature type="compositionally biased region" description="Pro residues" evidence="1">
    <location>
        <begin position="507"/>
        <end position="519"/>
    </location>
</feature>
<feature type="compositionally biased region" description="Low complexity" evidence="1">
    <location>
        <begin position="597"/>
        <end position="613"/>
    </location>
</feature>
<evidence type="ECO:0000313" key="4">
    <source>
        <dbReference type="Proteomes" id="UP001302745"/>
    </source>
</evidence>
<feature type="compositionally biased region" description="Low complexity" evidence="1">
    <location>
        <begin position="640"/>
        <end position="650"/>
    </location>
</feature>
<protein>
    <submittedName>
        <fullName evidence="3">Uncharacterized protein</fullName>
    </submittedName>
</protein>
<feature type="region of interest" description="Disordered" evidence="1">
    <location>
        <begin position="294"/>
        <end position="327"/>
    </location>
</feature>
<name>A0AAN6VTT9_9PEZI</name>
<feature type="compositionally biased region" description="Low complexity" evidence="1">
    <location>
        <begin position="393"/>
        <end position="407"/>
    </location>
</feature>
<accession>A0AAN6VTT9</accession>
<keyword evidence="2" id="KW-0472">Membrane</keyword>
<sequence length="661" mass="67089">MNEIRRRDAETAGSTSCGCYVNTAEIKQGAWQKDPSQCLRNCKVQFLRSVSNGWGESEGWADGCGHLNRGVALQEFWPLYWCDSTFCGVGIDRGGGLGQDPTVDLIINTCQNIGFYSIHDPGPPPPDFKCRTEADTQEGCSVSVMPVPQSSTASPSSVGTAPPISTTTHTKPTPSVVISVPTAAPPAATESTAPTAASTASESSLTGQGKAAIAICSVLALVLVICFVLIWLRRRNRCKASFRHALRFRHGLSHGHPPAGSPTPLISPTSSAIGARTMLTPPLRLRDRKFLPSILRSGSRSPSPPLTPLTPAYSPQPGGRGAFPSSPICSPTINKLIPRHERSYTTAAAATPRTYTGYPPLIASLTPESTFSLPIPVPGGGGGRVNSWTQPPNNNSSHRGSASAASSCYTGTGGAITTSSSTTTAHSSLRHEIPIAAPPYSFASGGGSSSGREATPPPPPLVPAPPSSPSPCRPPRPHEAMLQIPDLVTPATTTTTSLGSGRGGVDTPPPPPLSPPPTKALPRTPSLVPLPLRGSSAPDAGSPPPAVLGGGGGGPPPPPEQAVSAAAGAGQPGSRGSWGSWSGTGTVVGGGSDHHASSSTTAIGGAAEIEAAGGESGGKTGAPVSPRTSEGSGVTATGESVVSAAVSRMSSMREDDAGGKI</sequence>
<feature type="region of interest" description="Disordered" evidence="1">
    <location>
        <begin position="146"/>
        <end position="204"/>
    </location>
</feature>
<feature type="transmembrane region" description="Helical" evidence="2">
    <location>
        <begin position="211"/>
        <end position="232"/>
    </location>
</feature>
<reference evidence="3" key="2">
    <citation type="submission" date="2023-05" db="EMBL/GenBank/DDBJ databases">
        <authorList>
            <consortium name="Lawrence Berkeley National Laboratory"/>
            <person name="Steindorff A."/>
            <person name="Hensen N."/>
            <person name="Bonometti L."/>
            <person name="Westerberg I."/>
            <person name="Brannstrom I.O."/>
            <person name="Guillou S."/>
            <person name="Cros-Aarteil S."/>
            <person name="Calhoun S."/>
            <person name="Haridas S."/>
            <person name="Kuo A."/>
            <person name="Mondo S."/>
            <person name="Pangilinan J."/>
            <person name="Riley R."/>
            <person name="Labutti K."/>
            <person name="Andreopoulos B."/>
            <person name="Lipzen A."/>
            <person name="Chen C."/>
            <person name="Yanf M."/>
            <person name="Daum C."/>
            <person name="Ng V."/>
            <person name="Clum A."/>
            <person name="Ohm R."/>
            <person name="Martin F."/>
            <person name="Silar P."/>
            <person name="Natvig D."/>
            <person name="Lalanne C."/>
            <person name="Gautier V."/>
            <person name="Ament-Velasquez S.L."/>
            <person name="Kruys A."/>
            <person name="Hutchinson M.I."/>
            <person name="Powell A.J."/>
            <person name="Barry K."/>
            <person name="Miller A.N."/>
            <person name="Grigoriev I.V."/>
            <person name="Debuchy R."/>
            <person name="Gladieux P."/>
            <person name="Thoren M.H."/>
            <person name="Johannesson H."/>
        </authorList>
    </citation>
    <scope>NUCLEOTIDE SEQUENCE</scope>
    <source>
        <strain evidence="3">CBS 538.74</strain>
    </source>
</reference>
<feature type="compositionally biased region" description="Polar residues" evidence="1">
    <location>
        <begin position="626"/>
        <end position="638"/>
    </location>
</feature>
<keyword evidence="2" id="KW-0812">Transmembrane</keyword>
<feature type="compositionally biased region" description="Pro residues" evidence="1">
    <location>
        <begin position="455"/>
        <end position="474"/>
    </location>
</feature>
<evidence type="ECO:0000256" key="1">
    <source>
        <dbReference type="SAM" id="MobiDB-lite"/>
    </source>
</evidence>
<gene>
    <name evidence="3" type="ORF">C8A00DRAFT_39959</name>
</gene>
<feature type="compositionally biased region" description="Basic and acidic residues" evidence="1">
    <location>
        <begin position="651"/>
        <end position="661"/>
    </location>
</feature>
<dbReference type="AlphaFoldDB" id="A0AAN6VTT9"/>
<feature type="region of interest" description="Disordered" evidence="1">
    <location>
        <begin position="437"/>
        <end position="661"/>
    </location>
</feature>
<feature type="compositionally biased region" description="Polar residues" evidence="1">
    <location>
        <begin position="148"/>
        <end position="173"/>
    </location>
</feature>
<keyword evidence="4" id="KW-1185">Reference proteome</keyword>
<feature type="compositionally biased region" description="Low complexity" evidence="1">
    <location>
        <begin position="181"/>
        <end position="204"/>
    </location>
</feature>
<evidence type="ECO:0000313" key="3">
    <source>
        <dbReference type="EMBL" id="KAK4157678.1"/>
    </source>
</evidence>
<reference evidence="3" key="1">
    <citation type="journal article" date="2023" name="Mol. Phylogenet. Evol.">
        <title>Genome-scale phylogeny and comparative genomics of the fungal order Sordariales.</title>
        <authorList>
            <person name="Hensen N."/>
            <person name="Bonometti L."/>
            <person name="Westerberg I."/>
            <person name="Brannstrom I.O."/>
            <person name="Guillou S."/>
            <person name="Cros-Aarteil S."/>
            <person name="Calhoun S."/>
            <person name="Haridas S."/>
            <person name="Kuo A."/>
            <person name="Mondo S."/>
            <person name="Pangilinan J."/>
            <person name="Riley R."/>
            <person name="LaButti K."/>
            <person name="Andreopoulos B."/>
            <person name="Lipzen A."/>
            <person name="Chen C."/>
            <person name="Yan M."/>
            <person name="Daum C."/>
            <person name="Ng V."/>
            <person name="Clum A."/>
            <person name="Steindorff A."/>
            <person name="Ohm R.A."/>
            <person name="Martin F."/>
            <person name="Silar P."/>
            <person name="Natvig D.O."/>
            <person name="Lalanne C."/>
            <person name="Gautier V."/>
            <person name="Ament-Velasquez S.L."/>
            <person name="Kruys A."/>
            <person name="Hutchinson M.I."/>
            <person name="Powell A.J."/>
            <person name="Barry K."/>
            <person name="Miller A.N."/>
            <person name="Grigoriev I.V."/>
            <person name="Debuchy R."/>
            <person name="Gladieux P."/>
            <person name="Hiltunen Thoren M."/>
            <person name="Johannesson H."/>
        </authorList>
    </citation>
    <scope>NUCLEOTIDE SEQUENCE</scope>
    <source>
        <strain evidence="3">CBS 538.74</strain>
    </source>
</reference>
<feature type="compositionally biased region" description="Low complexity" evidence="1">
    <location>
        <begin position="574"/>
        <end position="585"/>
    </location>
</feature>
<comment type="caution">
    <text evidence="3">The sequence shown here is derived from an EMBL/GenBank/DDBJ whole genome shotgun (WGS) entry which is preliminary data.</text>
</comment>
<dbReference type="Proteomes" id="UP001302745">
    <property type="component" value="Unassembled WGS sequence"/>
</dbReference>
<proteinExistence type="predicted"/>
<evidence type="ECO:0000256" key="2">
    <source>
        <dbReference type="SAM" id="Phobius"/>
    </source>
</evidence>
<dbReference type="EMBL" id="MU856847">
    <property type="protein sequence ID" value="KAK4157678.1"/>
    <property type="molecule type" value="Genomic_DNA"/>
</dbReference>
<organism evidence="3 4">
    <name type="scientific">Chaetomidium leptoderma</name>
    <dbReference type="NCBI Taxonomy" id="669021"/>
    <lineage>
        <taxon>Eukaryota</taxon>
        <taxon>Fungi</taxon>
        <taxon>Dikarya</taxon>
        <taxon>Ascomycota</taxon>
        <taxon>Pezizomycotina</taxon>
        <taxon>Sordariomycetes</taxon>
        <taxon>Sordariomycetidae</taxon>
        <taxon>Sordariales</taxon>
        <taxon>Chaetomiaceae</taxon>
        <taxon>Chaetomidium</taxon>
    </lineage>
</organism>
<keyword evidence="2" id="KW-1133">Transmembrane helix</keyword>
<feature type="region of interest" description="Disordered" evidence="1">
    <location>
        <begin position="373"/>
        <end position="408"/>
    </location>
</feature>